<protein>
    <submittedName>
        <fullName evidence="1">Uncharacterized protein</fullName>
    </submittedName>
</protein>
<keyword evidence="2" id="KW-1185">Reference proteome</keyword>
<dbReference type="EMBL" id="SNWH01000030">
    <property type="protein sequence ID" value="TDN97579.1"/>
    <property type="molecule type" value="Genomic_DNA"/>
</dbReference>
<accession>A0A4R6GQM0</accession>
<reference evidence="1 2" key="1">
    <citation type="submission" date="2019-03" db="EMBL/GenBank/DDBJ databases">
        <title>Freshwater and sediment microbial communities from various areas in North America, analyzing microbe dynamics in response to fracking.</title>
        <authorList>
            <person name="Lamendella R."/>
        </authorList>
    </citation>
    <scope>NUCLEOTIDE SEQUENCE [LARGE SCALE GENOMIC DNA]</scope>
    <source>
        <strain evidence="1 2">1_TX</strain>
    </source>
</reference>
<sequence length="63" mass="6678">MLSDTERENVTKAAQCAALLVSDVKALAAANNPLLAELGIEALKAATDLEQRLKRLEAISNAE</sequence>
<gene>
    <name evidence="1" type="ORF">DFO68_13010</name>
</gene>
<dbReference type="Proteomes" id="UP000295150">
    <property type="component" value="Unassembled WGS sequence"/>
</dbReference>
<evidence type="ECO:0000313" key="2">
    <source>
        <dbReference type="Proteomes" id="UP000295150"/>
    </source>
</evidence>
<comment type="caution">
    <text evidence="1">The sequence shown here is derived from an EMBL/GenBank/DDBJ whole genome shotgun (WGS) entry which is preliminary data.</text>
</comment>
<name>A0A4R6GQM0_9GAMM</name>
<dbReference type="RefSeq" id="WP_036514598.1">
    <property type="nucleotide sequence ID" value="NZ_SNWH01000030.1"/>
</dbReference>
<proteinExistence type="predicted"/>
<evidence type="ECO:0000313" key="1">
    <source>
        <dbReference type="EMBL" id="TDN97579.1"/>
    </source>
</evidence>
<dbReference type="AlphaFoldDB" id="A0A4R6GQM0"/>
<organism evidence="1 2">
    <name type="scientific">Halomonas ventosae</name>
    <dbReference type="NCBI Taxonomy" id="229007"/>
    <lineage>
        <taxon>Bacteria</taxon>
        <taxon>Pseudomonadati</taxon>
        <taxon>Pseudomonadota</taxon>
        <taxon>Gammaproteobacteria</taxon>
        <taxon>Oceanospirillales</taxon>
        <taxon>Halomonadaceae</taxon>
        <taxon>Halomonas</taxon>
    </lineage>
</organism>